<dbReference type="Pfam" id="PF00557">
    <property type="entry name" value="Peptidase_M24"/>
    <property type="match status" value="1"/>
</dbReference>
<dbReference type="Gene3D" id="3.40.350.10">
    <property type="entry name" value="Creatinase/prolidase N-terminal domain"/>
    <property type="match status" value="1"/>
</dbReference>
<evidence type="ECO:0000313" key="3">
    <source>
        <dbReference type="EMBL" id="WCZ38898.1"/>
    </source>
</evidence>
<dbReference type="Proteomes" id="UP001218071">
    <property type="component" value="Chromosome"/>
</dbReference>
<dbReference type="SUPFAM" id="SSF53092">
    <property type="entry name" value="Creatinase/prolidase N-terminal domain"/>
    <property type="match status" value="1"/>
</dbReference>
<keyword evidence="3" id="KW-0645">Protease</keyword>
<evidence type="ECO:0000259" key="1">
    <source>
        <dbReference type="Pfam" id="PF00557"/>
    </source>
</evidence>
<dbReference type="InterPro" id="IPR036005">
    <property type="entry name" value="Creatinase/aminopeptidase-like"/>
</dbReference>
<keyword evidence="3" id="KW-0224">Dipeptidase</keyword>
<protein>
    <submittedName>
        <fullName evidence="3">Xaa-Pro dipeptidase</fullName>
        <ecNumber evidence="3">3.4.13.9</ecNumber>
    </submittedName>
</protein>
<feature type="domain" description="Creatinase N-terminal" evidence="2">
    <location>
        <begin position="12"/>
        <end position="127"/>
    </location>
</feature>
<evidence type="ECO:0000313" key="4">
    <source>
        <dbReference type="Proteomes" id="UP001218071"/>
    </source>
</evidence>
<dbReference type="SUPFAM" id="SSF55920">
    <property type="entry name" value="Creatinase/aminopeptidase"/>
    <property type="match status" value="1"/>
</dbReference>
<dbReference type="InterPro" id="IPR050659">
    <property type="entry name" value="Peptidase_M24B"/>
</dbReference>
<dbReference type="EMBL" id="CP063194">
    <property type="protein sequence ID" value="WCZ38898.1"/>
    <property type="molecule type" value="Genomic_DNA"/>
</dbReference>
<dbReference type="Gene3D" id="3.90.230.10">
    <property type="entry name" value="Creatinase/methionine aminopeptidase superfamily"/>
    <property type="match status" value="1"/>
</dbReference>
<dbReference type="RefSeq" id="WP_052333891.1">
    <property type="nucleotide sequence ID" value="NZ_CBYN010000201.1"/>
</dbReference>
<dbReference type="InterPro" id="IPR029149">
    <property type="entry name" value="Creatin/AminoP/Spt16_N"/>
</dbReference>
<gene>
    <name evidence="3" type="primary">pepQ1</name>
    <name evidence="3" type="ORF">CJEDD_06480</name>
</gene>
<organism evidence="3 4">
    <name type="scientific">Corynebacterium jeddahense</name>
    <dbReference type="NCBI Taxonomy" id="1414719"/>
    <lineage>
        <taxon>Bacteria</taxon>
        <taxon>Bacillati</taxon>
        <taxon>Actinomycetota</taxon>
        <taxon>Actinomycetes</taxon>
        <taxon>Mycobacteriales</taxon>
        <taxon>Corynebacteriaceae</taxon>
        <taxon>Corynebacterium</taxon>
    </lineage>
</organism>
<accession>A0ABY7UMT6</accession>
<dbReference type="PANTHER" id="PTHR46112:SF3">
    <property type="entry name" value="AMINOPEPTIDASE YPDF"/>
    <property type="match status" value="1"/>
</dbReference>
<dbReference type="PANTHER" id="PTHR46112">
    <property type="entry name" value="AMINOPEPTIDASE"/>
    <property type="match status" value="1"/>
</dbReference>
<dbReference type="EC" id="3.4.13.9" evidence="3"/>
<dbReference type="InterPro" id="IPR000994">
    <property type="entry name" value="Pept_M24"/>
</dbReference>
<keyword evidence="3" id="KW-0378">Hydrolase</keyword>
<evidence type="ECO:0000259" key="2">
    <source>
        <dbReference type="Pfam" id="PF01321"/>
    </source>
</evidence>
<dbReference type="Pfam" id="PF01321">
    <property type="entry name" value="Creatinase_N"/>
    <property type="match status" value="1"/>
</dbReference>
<reference evidence="3 4" key="1">
    <citation type="submission" date="2020-10" db="EMBL/GenBank/DDBJ databases">
        <title>Complete genome sequence of Corynebacterium jeddahense DSM 45997, type strain of Corynebacterium jeddahense.</title>
        <authorList>
            <person name="Busche T."/>
            <person name="Kalinowski J."/>
            <person name="Ruckert C."/>
        </authorList>
    </citation>
    <scope>NUCLEOTIDE SEQUENCE [LARGE SCALE GENOMIC DNA]</scope>
    <source>
        <strain evidence="3 4">DSM 45997</strain>
    </source>
</reference>
<name>A0ABY7UMT6_9CORY</name>
<proteinExistence type="predicted"/>
<sequence length="368" mass="38006">MSVFDASVYRARRASAVELVNDRAMGGLVIGTGAEFAFLTGSFASSHERLTALVVAPDGLRVVAPLTDIGSLGLGGADDVEVVGWRDGEDPYELVAEVLGGGEVGLGSSLTADHVFALQARVADTVLASDAVAELFMVKDPLEVEQLAAAGAAIDRVHERAAALLVPGTTEREVAAQLEAIILEEHERVEFVIVGSGPNGANPHHDFSDRVLAAGDPVVVDLGGALASGYQSDCTRTHVVGGADAAPAEFREAYAVLERAFDAACAAARPGITAGELDAAARDVIAEAGYGECFTHRLGHGIGLAGHEQPFIIAGSDTVLREGMAFSIEPGIYVPGKWGARIEDIVVLTEGGVEHLNTTGHGLGEARA</sequence>
<feature type="domain" description="Peptidase M24" evidence="1">
    <location>
        <begin position="146"/>
        <end position="350"/>
    </location>
</feature>
<dbReference type="GO" id="GO:0102009">
    <property type="term" value="F:proline dipeptidase activity"/>
    <property type="evidence" value="ECO:0007669"/>
    <property type="project" value="UniProtKB-EC"/>
</dbReference>
<keyword evidence="4" id="KW-1185">Reference proteome</keyword>
<dbReference type="InterPro" id="IPR000587">
    <property type="entry name" value="Creatinase_N"/>
</dbReference>